<name>A0A919WBS8_9ACTN</name>
<dbReference type="AlphaFoldDB" id="A0A919WBS8"/>
<protein>
    <submittedName>
        <fullName evidence="2">Uncharacterized protein</fullName>
    </submittedName>
</protein>
<evidence type="ECO:0000256" key="1">
    <source>
        <dbReference type="SAM" id="MobiDB-lite"/>
    </source>
</evidence>
<feature type="region of interest" description="Disordered" evidence="1">
    <location>
        <begin position="39"/>
        <end position="66"/>
    </location>
</feature>
<evidence type="ECO:0000313" key="3">
    <source>
        <dbReference type="Proteomes" id="UP000677082"/>
    </source>
</evidence>
<organism evidence="2 3">
    <name type="scientific">Paractinoplanes toevensis</name>
    <dbReference type="NCBI Taxonomy" id="571911"/>
    <lineage>
        <taxon>Bacteria</taxon>
        <taxon>Bacillati</taxon>
        <taxon>Actinomycetota</taxon>
        <taxon>Actinomycetes</taxon>
        <taxon>Micromonosporales</taxon>
        <taxon>Micromonosporaceae</taxon>
        <taxon>Paractinoplanes</taxon>
    </lineage>
</organism>
<feature type="compositionally biased region" description="Basic and acidic residues" evidence="1">
    <location>
        <begin position="48"/>
        <end position="59"/>
    </location>
</feature>
<dbReference type="Proteomes" id="UP000677082">
    <property type="component" value="Unassembled WGS sequence"/>
</dbReference>
<dbReference type="EMBL" id="BOQN01000137">
    <property type="protein sequence ID" value="GIM97193.1"/>
    <property type="molecule type" value="Genomic_DNA"/>
</dbReference>
<proteinExistence type="predicted"/>
<comment type="caution">
    <text evidence="2">The sequence shown here is derived from an EMBL/GenBank/DDBJ whole genome shotgun (WGS) entry which is preliminary data.</text>
</comment>
<reference evidence="2 3" key="1">
    <citation type="submission" date="2021-03" db="EMBL/GenBank/DDBJ databases">
        <title>Whole genome shotgun sequence of Actinoplanes toevensis NBRC 105298.</title>
        <authorList>
            <person name="Komaki H."/>
            <person name="Tamura T."/>
        </authorList>
    </citation>
    <scope>NUCLEOTIDE SEQUENCE [LARGE SCALE GENOMIC DNA]</scope>
    <source>
        <strain evidence="2 3">NBRC 105298</strain>
    </source>
</reference>
<sequence length="83" mass="8673">MAGVADYQARLLEDLSLHRLLGGLAGLYAAARQRPPLTAAGSSASLVHHQDSPVTHDHGGGPFSFAHESQANRMKALLLKGCG</sequence>
<keyword evidence="3" id="KW-1185">Reference proteome</keyword>
<gene>
    <name evidence="2" type="ORF">Ato02nite_089860</name>
</gene>
<evidence type="ECO:0000313" key="2">
    <source>
        <dbReference type="EMBL" id="GIM97193.1"/>
    </source>
</evidence>
<accession>A0A919WBS8</accession>